<gene>
    <name evidence="2" type="ORF">ABID19_006796</name>
</gene>
<dbReference type="Pfam" id="PF13744">
    <property type="entry name" value="HTH_37"/>
    <property type="match status" value="1"/>
</dbReference>
<dbReference type="EMBL" id="JBEPMC010000021">
    <property type="protein sequence ID" value="MET3583731.1"/>
    <property type="molecule type" value="Genomic_DNA"/>
</dbReference>
<accession>A0ABV2GZL5</accession>
<reference evidence="2 3" key="1">
    <citation type="submission" date="2024-06" db="EMBL/GenBank/DDBJ databases">
        <title>Genomic Encyclopedia of Type Strains, Phase IV (KMG-IV): sequencing the most valuable type-strain genomes for metagenomic binning, comparative biology and taxonomic classification.</title>
        <authorList>
            <person name="Goeker M."/>
        </authorList>
    </citation>
    <scope>NUCLEOTIDE SEQUENCE [LARGE SCALE GENOMIC DNA]</scope>
    <source>
        <strain evidence="2 3">DSM 100022</strain>
    </source>
</reference>
<dbReference type="InterPro" id="IPR010982">
    <property type="entry name" value="Lambda_DNA-bd_dom_sf"/>
</dbReference>
<proteinExistence type="predicted"/>
<keyword evidence="2" id="KW-0238">DNA-binding</keyword>
<comment type="caution">
    <text evidence="2">The sequence shown here is derived from an EMBL/GenBank/DDBJ whole genome shotgun (WGS) entry which is preliminary data.</text>
</comment>
<dbReference type="GO" id="GO:0003677">
    <property type="term" value="F:DNA binding"/>
    <property type="evidence" value="ECO:0007669"/>
    <property type="project" value="UniProtKB-KW"/>
</dbReference>
<feature type="domain" description="HigA2-like helix-turn-helix" evidence="1">
    <location>
        <begin position="12"/>
        <end position="91"/>
    </location>
</feature>
<sequence>MTIDMEQGTGNVFADLGLPDAVDRQTKTRLALALNEIVKARKLRQVAIATLLGIPQSKVSALVNYRLDGFSVERLMGCLTLQNRDVEIVIRPSRDDREGHVSVHALR</sequence>
<organism evidence="2 3">
    <name type="scientific">Mesorhizobium robiniae</name>
    <dbReference type="NCBI Taxonomy" id="559315"/>
    <lineage>
        <taxon>Bacteria</taxon>
        <taxon>Pseudomonadati</taxon>
        <taxon>Pseudomonadota</taxon>
        <taxon>Alphaproteobacteria</taxon>
        <taxon>Hyphomicrobiales</taxon>
        <taxon>Phyllobacteriaceae</taxon>
        <taxon>Mesorhizobium</taxon>
    </lineage>
</organism>
<evidence type="ECO:0000313" key="2">
    <source>
        <dbReference type="EMBL" id="MET3583731.1"/>
    </source>
</evidence>
<evidence type="ECO:0000313" key="3">
    <source>
        <dbReference type="Proteomes" id="UP001549204"/>
    </source>
</evidence>
<dbReference type="RefSeq" id="WP_263807146.1">
    <property type="nucleotide sequence ID" value="NZ_JBEPMC010000021.1"/>
</dbReference>
<dbReference type="SUPFAM" id="SSF47413">
    <property type="entry name" value="lambda repressor-like DNA-binding domains"/>
    <property type="match status" value="1"/>
</dbReference>
<keyword evidence="3" id="KW-1185">Reference proteome</keyword>
<dbReference type="Proteomes" id="UP001549204">
    <property type="component" value="Unassembled WGS sequence"/>
</dbReference>
<protein>
    <submittedName>
        <fullName evidence="2">XRE-type DNA-binding protein</fullName>
    </submittedName>
</protein>
<dbReference type="InterPro" id="IPR039554">
    <property type="entry name" value="HigA2-like_HTH"/>
</dbReference>
<evidence type="ECO:0000259" key="1">
    <source>
        <dbReference type="Pfam" id="PF13744"/>
    </source>
</evidence>
<name>A0ABV2GZL5_9HYPH</name>
<dbReference type="Gene3D" id="1.10.260.40">
    <property type="entry name" value="lambda repressor-like DNA-binding domains"/>
    <property type="match status" value="1"/>
</dbReference>